<dbReference type="GO" id="GO:0003676">
    <property type="term" value="F:nucleic acid binding"/>
    <property type="evidence" value="ECO:0007669"/>
    <property type="project" value="InterPro"/>
</dbReference>
<dbReference type="Pfam" id="PF13358">
    <property type="entry name" value="DDE_3"/>
    <property type="match status" value="1"/>
</dbReference>
<dbReference type="PANTHER" id="PTHR46564:SF1">
    <property type="entry name" value="TRANSPOSASE"/>
    <property type="match status" value="1"/>
</dbReference>
<dbReference type="SUPFAM" id="SSF53098">
    <property type="entry name" value="Ribonuclease H-like"/>
    <property type="match status" value="1"/>
</dbReference>
<feature type="domain" description="Tc1-like transposase DDE" evidence="1">
    <location>
        <begin position="173"/>
        <end position="299"/>
    </location>
</feature>
<protein>
    <recommendedName>
        <fullName evidence="1">Tc1-like transposase DDE domain-containing protein</fullName>
    </recommendedName>
</protein>
<dbReference type="InterPro" id="IPR047655">
    <property type="entry name" value="Transpos_IS630-like"/>
</dbReference>
<evidence type="ECO:0000313" key="2">
    <source>
        <dbReference type="EMBL" id="QNO51751.1"/>
    </source>
</evidence>
<dbReference type="AlphaFoldDB" id="A0A7G9YUR7"/>
<evidence type="ECO:0000259" key="1">
    <source>
        <dbReference type="Pfam" id="PF13358"/>
    </source>
</evidence>
<dbReference type="InterPro" id="IPR038717">
    <property type="entry name" value="Tc1-like_DDE_dom"/>
</dbReference>
<proteinExistence type="predicted"/>
<organism evidence="2">
    <name type="scientific">Candidatus Methanophagaceae archaeon ANME-1 ERB6</name>
    <dbReference type="NCBI Taxonomy" id="2759912"/>
    <lineage>
        <taxon>Archaea</taxon>
        <taxon>Methanobacteriati</taxon>
        <taxon>Methanobacteriota</taxon>
        <taxon>Stenosarchaea group</taxon>
        <taxon>Methanomicrobia</taxon>
        <taxon>Candidatus Methanophagales</taxon>
        <taxon>Candidatus Methanophagaceae</taxon>
    </lineage>
</organism>
<dbReference type="PANTHER" id="PTHR46564">
    <property type="entry name" value="TRANSPOSASE"/>
    <property type="match status" value="1"/>
</dbReference>
<dbReference type="InterPro" id="IPR036397">
    <property type="entry name" value="RNaseH_sf"/>
</dbReference>
<gene>
    <name evidence="2" type="ORF">LBHPMFOL_00020</name>
</gene>
<dbReference type="NCBIfam" id="NF033545">
    <property type="entry name" value="transpos_IS630"/>
    <property type="match status" value="1"/>
</dbReference>
<dbReference type="InterPro" id="IPR012337">
    <property type="entry name" value="RNaseH-like_sf"/>
</dbReference>
<dbReference type="EMBL" id="MT631477">
    <property type="protein sequence ID" value="QNO51751.1"/>
    <property type="molecule type" value="Genomic_DNA"/>
</dbReference>
<dbReference type="Gene3D" id="3.30.420.10">
    <property type="entry name" value="Ribonuclease H-like superfamily/Ribonuclease H"/>
    <property type="match status" value="1"/>
</dbReference>
<name>A0A7G9YUR7_9EURY</name>
<dbReference type="Pfam" id="PF13565">
    <property type="entry name" value="HTH_32"/>
    <property type="match status" value="1"/>
</dbReference>
<dbReference type="SUPFAM" id="SSF46689">
    <property type="entry name" value="Homeodomain-like"/>
    <property type="match status" value="1"/>
</dbReference>
<dbReference type="InterPro" id="IPR009057">
    <property type="entry name" value="Homeodomain-like_sf"/>
</dbReference>
<accession>A0A7G9YUR7</accession>
<sequence length="340" mass="40050">MDLSNPLIRHISLEKLKRLIREEKNKHVFQRLLFIHQLYLEDGVEKACKRMCISKQTGYNWLNQWNEQGYEGINPNFCGGRPPKLTKKQKEQLKEKLKSKGAWLTPEVRALIRNDFNVVYSNRQVSRILREFKMHYAKPYAHDYRRPENAEELFTESLDVAVGKVQGECIIGFLDQAAPQTRDNKQRFWSFGKPQIVKNTSRYRANTFGFYPINGKEVVEFMEHSTAEYVCAFLRLIRDKNPKKHIILILDNARAHIAQKTRAFAESLRISLVFLPPYSPDLNPIELIWKSIRRKISQIFVKSEWSFKETIRTTFHRLAKKTTFMTGWLSTFQPILSNLL</sequence>
<reference evidence="2" key="1">
    <citation type="submission" date="2020-06" db="EMBL/GenBank/DDBJ databases">
        <title>Unique genomic features of the anaerobic methanotrophic archaea.</title>
        <authorList>
            <person name="Chadwick G.L."/>
            <person name="Skennerton C.T."/>
            <person name="Laso-Perez R."/>
            <person name="Leu A.O."/>
            <person name="Speth D.R."/>
            <person name="Yu H."/>
            <person name="Morgan-Lang C."/>
            <person name="Hatzenpichler R."/>
            <person name="Goudeau D."/>
            <person name="Malmstrom R."/>
            <person name="Brazelton W.J."/>
            <person name="Woyke T."/>
            <person name="Hallam S.J."/>
            <person name="Tyson G.W."/>
            <person name="Wegener G."/>
            <person name="Boetius A."/>
            <person name="Orphan V."/>
        </authorList>
    </citation>
    <scope>NUCLEOTIDE SEQUENCE</scope>
</reference>